<organism evidence="2">
    <name type="scientific">Paenibacillus sp. BIHB 4019</name>
    <dbReference type="NCBI Taxonomy" id="1870819"/>
    <lineage>
        <taxon>Bacteria</taxon>
        <taxon>Bacillati</taxon>
        <taxon>Bacillota</taxon>
        <taxon>Bacilli</taxon>
        <taxon>Bacillales</taxon>
        <taxon>Paenibacillaceae</taxon>
        <taxon>Paenibacillus</taxon>
    </lineage>
</organism>
<gene>
    <name evidence="2" type="ORF">BBD42_11185</name>
</gene>
<name>A0A1B2DGX7_9BACL</name>
<proteinExistence type="predicted"/>
<reference evidence="2" key="1">
    <citation type="submission" date="2016-08" db="EMBL/GenBank/DDBJ databases">
        <title>Complete Genome Seqeunce of Paenibacillus sp. BIHB 4019 from tea rhizoplane.</title>
        <authorList>
            <person name="Thakur R."/>
            <person name="Swarnkar M.K."/>
            <person name="Gulati A."/>
        </authorList>
    </citation>
    <scope>NUCLEOTIDE SEQUENCE [LARGE SCALE GENOMIC DNA]</scope>
    <source>
        <strain evidence="2">BIHB4019</strain>
    </source>
</reference>
<evidence type="ECO:0000259" key="1">
    <source>
        <dbReference type="Pfam" id="PF01973"/>
    </source>
</evidence>
<dbReference type="EMBL" id="CP016808">
    <property type="protein sequence ID" value="ANY66970.1"/>
    <property type="molecule type" value="Genomic_DNA"/>
</dbReference>
<accession>A0A1B2DGX7</accession>
<dbReference type="AlphaFoldDB" id="A0A1B2DGX7"/>
<dbReference type="Pfam" id="PF01973">
    <property type="entry name" value="MptE-like"/>
    <property type="match status" value="1"/>
</dbReference>
<feature type="domain" description="6-hydroxymethylpterin diphosphokinase MptE-like" evidence="1">
    <location>
        <begin position="336"/>
        <end position="505"/>
    </location>
</feature>
<evidence type="ECO:0000313" key="2">
    <source>
        <dbReference type="EMBL" id="ANY66970.1"/>
    </source>
</evidence>
<dbReference type="PANTHER" id="PTHR41786:SF1">
    <property type="entry name" value="6-HYDROXYMETHYLPTERIN DIPHOSPHOKINASE MPTE-LIKE DOMAIN-CONTAINING PROTEIN"/>
    <property type="match status" value="1"/>
</dbReference>
<dbReference type="Gene3D" id="3.90.1480.10">
    <property type="entry name" value="Alpha-2,3-sialyltransferase"/>
    <property type="match status" value="1"/>
</dbReference>
<dbReference type="PANTHER" id="PTHR41786">
    <property type="entry name" value="MOTILITY ACCESSORY FACTOR MAF"/>
    <property type="match status" value="1"/>
</dbReference>
<dbReference type="InterPro" id="IPR002826">
    <property type="entry name" value="MptE-like"/>
</dbReference>
<dbReference type="RefSeq" id="WP_099518242.1">
    <property type="nucleotide sequence ID" value="NZ_CP016808.1"/>
</dbReference>
<protein>
    <recommendedName>
        <fullName evidence="1">6-hydroxymethylpterin diphosphokinase MptE-like domain-containing protein</fullName>
    </recommendedName>
</protein>
<sequence length="747" mass="85990">MEQQQISVEDVLDNIRPFLPELINACQFVADRLYQSMEQETWDKFADVLEGMDDLYRTLNSIHLEMAPSAVLGPYLKMFIAEFSSKFQTMNNFMDEEQYREAGDCIHYELNPLFQQLEITISGSRTIEEQKFGANIGYIKAKLPKLYDQIIKIDTDNDVYQTMNAKNGEPNLYVTMTEKAPIYLYSTYNPHDEADRWVQHLAEKVKGKDNIIIYGVGFGYHISAYLDAYPDHNVYLYEPDEQIFLAAMKSVELKKLLDRPQIKDFVVGGNASQQAKLFYKFLRYMKGEPEILSLPIYQNLMGDKVAQFCNDAIIAIMNYDSSYRLYEKFGREWLENSLYNLSTTLSTPPITNMKSKLEGFSAVIVGAGPSLEADIKHLSQLKDHAYIIAAGSTIQSLLHFGVTPHLIISMDGTDANYNVFRDLELSHIPLLYTPMIKYKIIDKKWNYLFHMHFYNDVASKKIMDLPGQDPLFNSNHSVTGTAIQAAIYMGCKEIIFTGQDLSYPNDRVYAPGAKHFKDEKLEQQIEAATLVVENVNGTMNRTSNLMKLTLADIESVLEGYPDVQFINTTAMGAKIKYTTAEPMEQVVRRLSHKKTDENFFIKEIKEASHYKNERLQMIKNRVFRMPEELKSYEEGLKAINKNIEKLPELSRKNPQKCFTLIKTIESDWKVAINSQPFQVFCFMLFRNALSEFERDLPELAEENNMIKKAKLAQEIMKPLVVKLLDEIPRMKELVDETVKRVEAGTNI</sequence>